<accession>A0ABZ0W9K9</accession>
<keyword evidence="4" id="KW-0472">Membrane</keyword>
<dbReference type="Pfam" id="PF14322">
    <property type="entry name" value="SusD-like_3"/>
    <property type="match status" value="1"/>
</dbReference>
<evidence type="ECO:0000256" key="5">
    <source>
        <dbReference type="ARBA" id="ARBA00023237"/>
    </source>
</evidence>
<evidence type="ECO:0000313" key="9">
    <source>
        <dbReference type="Proteomes" id="UP001325680"/>
    </source>
</evidence>
<sequence>MKKMVSSKKYIQRIICLFIWAAIMAGSWSCNKKLDVDSTRVATEAASWDSYDDARGGLIGLYGLFRAAVANNNAHWIYGELRSGDFKAVTRPDLKAVIDGQLNASYRLIDEASNWRKFYAMINASNVFIENVAGCLADARYTESYLNLDIAQARALRAFAYFYMVRIWGDVPLITTSGEGQNFPEITRTDKNAVLSFAESELIAVASNLPYLYSVSGEDFKFPNNYYDYSQAEWGGRPFSRIAAYSILAHISAWKEDYVNAAIYTEFIMNNYSKSRIATVSTNTMVSSSNSGLFNRGTNGTDIYPIFSFSFIKQDGEATFNGHIEQLTLANTPSFPMSKLLPDLYIPKTAIVDMFAHTNGKDERFGVDPTATEEGSLLTNYFENYNAEIPVFKKIRIVDDGAATGMFAQFTSSLVFTRLEEIKLLRAEALTVLGKYTDATTLLNSVRTSRGLDNVLGTSTDPEEIIKEIFKERRRELVGEGWHWYDLVRENRLLKNNASFNELLTRDGIYWPLAQEVLNNNTTLVQNSYWLGR</sequence>
<feature type="domain" description="RagB/SusD" evidence="6">
    <location>
        <begin position="383"/>
        <end position="530"/>
    </location>
</feature>
<proteinExistence type="inferred from homology"/>
<keyword evidence="9" id="KW-1185">Reference proteome</keyword>
<dbReference type="RefSeq" id="WP_114789264.1">
    <property type="nucleotide sequence ID" value="NZ_CP139960.1"/>
</dbReference>
<dbReference type="InterPro" id="IPR012944">
    <property type="entry name" value="SusD_RagB_dom"/>
</dbReference>
<gene>
    <name evidence="8" type="ORF">U0035_06825</name>
</gene>
<protein>
    <submittedName>
        <fullName evidence="8">RagB/SusD family nutrient uptake outer membrane protein</fullName>
    </submittedName>
</protein>
<name>A0ABZ0W9K9_9BACT</name>
<comment type="subcellular location">
    <subcellularLocation>
        <location evidence="1">Cell outer membrane</location>
    </subcellularLocation>
</comment>
<dbReference type="Gene3D" id="1.25.40.390">
    <property type="match status" value="1"/>
</dbReference>
<keyword evidence="5" id="KW-0998">Cell outer membrane</keyword>
<organism evidence="8 9">
    <name type="scientific">Niabella yanshanensis</name>
    <dbReference type="NCBI Taxonomy" id="577386"/>
    <lineage>
        <taxon>Bacteria</taxon>
        <taxon>Pseudomonadati</taxon>
        <taxon>Bacteroidota</taxon>
        <taxon>Chitinophagia</taxon>
        <taxon>Chitinophagales</taxon>
        <taxon>Chitinophagaceae</taxon>
        <taxon>Niabella</taxon>
    </lineage>
</organism>
<dbReference type="Pfam" id="PF07980">
    <property type="entry name" value="SusD_RagB"/>
    <property type="match status" value="1"/>
</dbReference>
<keyword evidence="3" id="KW-0732">Signal</keyword>
<feature type="domain" description="SusD-like N-terminal" evidence="7">
    <location>
        <begin position="112"/>
        <end position="204"/>
    </location>
</feature>
<evidence type="ECO:0000313" key="8">
    <source>
        <dbReference type="EMBL" id="WQD39861.1"/>
    </source>
</evidence>
<reference evidence="8 9" key="1">
    <citation type="submission" date="2023-12" db="EMBL/GenBank/DDBJ databases">
        <title>Genome sequencing and assembly of bacterial species from a model synthetic community.</title>
        <authorList>
            <person name="Hogle S.L."/>
        </authorList>
    </citation>
    <scope>NUCLEOTIDE SEQUENCE [LARGE SCALE GENOMIC DNA]</scope>
    <source>
        <strain evidence="8 9">HAMBI_3031</strain>
    </source>
</reference>
<dbReference type="InterPro" id="IPR033985">
    <property type="entry name" value="SusD-like_N"/>
</dbReference>
<evidence type="ECO:0000256" key="1">
    <source>
        <dbReference type="ARBA" id="ARBA00004442"/>
    </source>
</evidence>
<evidence type="ECO:0000256" key="4">
    <source>
        <dbReference type="ARBA" id="ARBA00023136"/>
    </source>
</evidence>
<dbReference type="InterPro" id="IPR011990">
    <property type="entry name" value="TPR-like_helical_dom_sf"/>
</dbReference>
<dbReference type="SUPFAM" id="SSF48452">
    <property type="entry name" value="TPR-like"/>
    <property type="match status" value="1"/>
</dbReference>
<comment type="similarity">
    <text evidence="2">Belongs to the SusD family.</text>
</comment>
<evidence type="ECO:0000259" key="7">
    <source>
        <dbReference type="Pfam" id="PF14322"/>
    </source>
</evidence>
<dbReference type="Proteomes" id="UP001325680">
    <property type="component" value="Chromosome"/>
</dbReference>
<dbReference type="EMBL" id="CP139960">
    <property type="protein sequence ID" value="WQD39861.1"/>
    <property type="molecule type" value="Genomic_DNA"/>
</dbReference>
<evidence type="ECO:0000256" key="2">
    <source>
        <dbReference type="ARBA" id="ARBA00006275"/>
    </source>
</evidence>
<dbReference type="CDD" id="cd08977">
    <property type="entry name" value="SusD"/>
    <property type="match status" value="1"/>
</dbReference>
<evidence type="ECO:0000256" key="3">
    <source>
        <dbReference type="ARBA" id="ARBA00022729"/>
    </source>
</evidence>
<evidence type="ECO:0000259" key="6">
    <source>
        <dbReference type="Pfam" id="PF07980"/>
    </source>
</evidence>